<dbReference type="Proteomes" id="UP000504637">
    <property type="component" value="Unplaced"/>
</dbReference>
<dbReference type="Pfam" id="PF01363">
    <property type="entry name" value="FYVE"/>
    <property type="match status" value="2"/>
</dbReference>
<dbReference type="InterPro" id="IPR017455">
    <property type="entry name" value="Znf_FYVE-rel"/>
</dbReference>
<reference evidence="9" key="2">
    <citation type="submission" date="2020-04" db="EMBL/GenBank/DDBJ databases">
        <authorList>
            <consortium name="NCBI Genome Project"/>
        </authorList>
    </citation>
    <scope>NUCLEOTIDE SEQUENCE</scope>
    <source>
        <strain evidence="9">CBS 342.82</strain>
    </source>
</reference>
<sequence length="573" mass="65332">MTLLQLNRHIDDNHANLEEIEQDEAKTWFMQQMTKARKFQPLALINQKLRGLEAFESNNDTIPTAQSRDIRSDTRNPSQIPVLKEQVQVDPEELVSRTHWQRATGYDSCADPLCGKRLGAANGQVNCRHCGKLFCEEHTMYQMKLSRSAQHEPVRGVWCRVCETCFKSRPGYNDHHGFQRNHTDSFVSFRRKTVDKRYLETSRLETRLTRLTQLLANPPPVPDDQTTGSLIWSSLAGNKNHVRSLEQTVVSWEDDNAVVQCPFCHQPFSQYSLRRHHCRICGRIVCGDPTTACSEEISLDVKIEKTGGKTVVDVRMCKECQRTIFSKADFARELMAQTPDMRAYANLVQFEHGIRLLLPKFQRLLLTLQDPDQTPSSSQLADASKVRRRLMDAFTQYDVAAKRIRDFPTTKPTQERLQKAIYQQATNFLHIHMLPLKSLPKIMKHATPHGLQDKQNTGNGRPAGALAAIKYDEAHKSNGHRPTSSRASSSSSAAITALEAEEKELKERLIVLEEQKFFVSEMIADANRRRKFDEVSALSQNVEDLSKEVDQIQGQLAQMDFASAYVNDQDIIK</sequence>
<reference evidence="9" key="3">
    <citation type="submission" date="2025-08" db="UniProtKB">
        <authorList>
            <consortium name="RefSeq"/>
        </authorList>
    </citation>
    <scope>IDENTIFICATION</scope>
    <source>
        <strain evidence="9">CBS 342.82</strain>
    </source>
</reference>
<feature type="compositionally biased region" description="Low complexity" evidence="6">
    <location>
        <begin position="484"/>
        <end position="495"/>
    </location>
</feature>
<proteinExistence type="predicted"/>
<dbReference type="AlphaFoldDB" id="A0A6J3M753"/>
<dbReference type="CDD" id="cd15761">
    <property type="entry name" value="FYVE1_Vac1p_like"/>
    <property type="match status" value="1"/>
</dbReference>
<dbReference type="PROSITE" id="PS50178">
    <property type="entry name" value="ZF_FYVE"/>
    <property type="match status" value="2"/>
</dbReference>
<evidence type="ECO:0000256" key="2">
    <source>
        <dbReference type="ARBA" id="ARBA00022771"/>
    </source>
</evidence>
<feature type="coiled-coil region" evidence="5">
    <location>
        <begin position="495"/>
        <end position="555"/>
    </location>
</feature>
<dbReference type="SUPFAM" id="SSF140125">
    <property type="entry name" value="Rabenosyn-5 Rab-binding domain-like"/>
    <property type="match status" value="1"/>
</dbReference>
<dbReference type="PANTHER" id="PTHR13510">
    <property type="entry name" value="FYVE-FINGER-CONTAINING RAB5 EFFECTOR PROTEIN RABENOSYN-5-RELATED"/>
    <property type="match status" value="1"/>
</dbReference>
<dbReference type="CDD" id="cd15737">
    <property type="entry name" value="FYVE2_Vac1p_like"/>
    <property type="match status" value="1"/>
</dbReference>
<keyword evidence="2 4" id="KW-0863">Zinc-finger</keyword>
<keyword evidence="1" id="KW-0479">Metal-binding</keyword>
<evidence type="ECO:0000313" key="8">
    <source>
        <dbReference type="Proteomes" id="UP000504637"/>
    </source>
</evidence>
<evidence type="ECO:0000256" key="6">
    <source>
        <dbReference type="SAM" id="MobiDB-lite"/>
    </source>
</evidence>
<feature type="region of interest" description="Disordered" evidence="6">
    <location>
        <begin position="475"/>
        <end position="495"/>
    </location>
</feature>
<dbReference type="InterPro" id="IPR052727">
    <property type="entry name" value="Rab4/Rab5_effector"/>
</dbReference>
<evidence type="ECO:0000256" key="3">
    <source>
        <dbReference type="ARBA" id="ARBA00022833"/>
    </source>
</evidence>
<keyword evidence="8" id="KW-1185">Reference proteome</keyword>
<evidence type="ECO:0000256" key="5">
    <source>
        <dbReference type="SAM" id="Coils"/>
    </source>
</evidence>
<protein>
    <recommendedName>
        <fullName evidence="7">FYVE-type domain-containing protein</fullName>
    </recommendedName>
</protein>
<dbReference type="InterPro" id="IPR036531">
    <property type="entry name" value="Rbsn_Rab-bd_sf"/>
</dbReference>
<dbReference type="SUPFAM" id="SSF57903">
    <property type="entry name" value="FYVE/PHD zinc finger"/>
    <property type="match status" value="2"/>
</dbReference>
<dbReference type="InterPro" id="IPR013083">
    <property type="entry name" value="Znf_RING/FYVE/PHD"/>
</dbReference>
<dbReference type="GO" id="GO:0008270">
    <property type="term" value="F:zinc ion binding"/>
    <property type="evidence" value="ECO:0007669"/>
    <property type="project" value="UniProtKB-KW"/>
</dbReference>
<dbReference type="OrthoDB" id="166134at2759"/>
<reference evidence="9" key="1">
    <citation type="submission" date="2020-01" db="EMBL/GenBank/DDBJ databases">
        <authorList>
            <consortium name="DOE Joint Genome Institute"/>
            <person name="Haridas S."/>
            <person name="Albert R."/>
            <person name="Binder M."/>
            <person name="Bloem J."/>
            <person name="Labutti K."/>
            <person name="Salamov A."/>
            <person name="Andreopoulos B."/>
            <person name="Baker S.E."/>
            <person name="Barry K."/>
            <person name="Bills G."/>
            <person name="Bluhm B.H."/>
            <person name="Cannon C."/>
            <person name="Castanera R."/>
            <person name="Culley D.E."/>
            <person name="Daum C."/>
            <person name="Ezra D."/>
            <person name="Gonzalez J.B."/>
            <person name="Henrissat B."/>
            <person name="Kuo A."/>
            <person name="Liang C."/>
            <person name="Lipzen A."/>
            <person name="Lutzoni F."/>
            <person name="Magnuson J."/>
            <person name="Mondo S."/>
            <person name="Nolan M."/>
            <person name="Ohm R."/>
            <person name="Pangilinan J."/>
            <person name="Park H.-J."/>
            <person name="Ramirez L."/>
            <person name="Alfaro M."/>
            <person name="Sun H."/>
            <person name="Tritt A."/>
            <person name="Yoshinaga Y."/>
            <person name="Zwiers L.-H."/>
            <person name="Turgeon B.G."/>
            <person name="Goodwin S.B."/>
            <person name="Spatafora J.W."/>
            <person name="Crous P.W."/>
            <person name="Grigoriev I.V."/>
        </authorList>
    </citation>
    <scope>NUCLEOTIDE SEQUENCE</scope>
    <source>
        <strain evidence="9">CBS 342.82</strain>
    </source>
</reference>
<dbReference type="Pfam" id="PF11464">
    <property type="entry name" value="Rbsn"/>
    <property type="match status" value="1"/>
</dbReference>
<organism evidence="9">
    <name type="scientific">Dissoconium aciculare CBS 342.82</name>
    <dbReference type="NCBI Taxonomy" id="1314786"/>
    <lineage>
        <taxon>Eukaryota</taxon>
        <taxon>Fungi</taxon>
        <taxon>Dikarya</taxon>
        <taxon>Ascomycota</taxon>
        <taxon>Pezizomycotina</taxon>
        <taxon>Dothideomycetes</taxon>
        <taxon>Dothideomycetidae</taxon>
        <taxon>Mycosphaerellales</taxon>
        <taxon>Dissoconiaceae</taxon>
        <taxon>Dissoconium</taxon>
    </lineage>
</organism>
<dbReference type="RefSeq" id="XP_033460395.1">
    <property type="nucleotide sequence ID" value="XM_033599552.1"/>
</dbReference>
<evidence type="ECO:0000313" key="9">
    <source>
        <dbReference type="RefSeq" id="XP_033460395.1"/>
    </source>
</evidence>
<dbReference type="SMART" id="SM00064">
    <property type="entry name" value="FYVE"/>
    <property type="match status" value="2"/>
</dbReference>
<dbReference type="InterPro" id="IPR000306">
    <property type="entry name" value="Znf_FYVE"/>
</dbReference>
<feature type="domain" description="FYVE-type" evidence="7">
    <location>
        <begin position="255"/>
        <end position="325"/>
    </location>
</feature>
<dbReference type="InterPro" id="IPR021565">
    <property type="entry name" value="Rbsn_Rab-bd"/>
</dbReference>
<accession>A0A6J3M753</accession>
<evidence type="ECO:0000256" key="1">
    <source>
        <dbReference type="ARBA" id="ARBA00022723"/>
    </source>
</evidence>
<dbReference type="GeneID" id="54357351"/>
<feature type="domain" description="FYVE-type" evidence="7">
    <location>
        <begin position="114"/>
        <end position="170"/>
    </location>
</feature>
<name>A0A6J3M753_9PEZI</name>
<dbReference type="Gene3D" id="3.30.40.10">
    <property type="entry name" value="Zinc/RING finger domain, C3HC4 (zinc finger)"/>
    <property type="match status" value="2"/>
</dbReference>
<evidence type="ECO:0000256" key="4">
    <source>
        <dbReference type="PROSITE-ProRule" id="PRU00091"/>
    </source>
</evidence>
<keyword evidence="5" id="KW-0175">Coiled coil</keyword>
<dbReference type="InterPro" id="IPR011011">
    <property type="entry name" value="Znf_FYVE_PHD"/>
</dbReference>
<dbReference type="Gene3D" id="4.10.860.20">
    <property type="entry name" value="Rabenosyn, Rab binding domain"/>
    <property type="match status" value="1"/>
</dbReference>
<keyword evidence="3" id="KW-0862">Zinc</keyword>
<dbReference type="PANTHER" id="PTHR13510:SF44">
    <property type="entry name" value="RABENOSYN-5"/>
    <property type="match status" value="1"/>
</dbReference>
<evidence type="ECO:0000259" key="7">
    <source>
        <dbReference type="PROSITE" id="PS50178"/>
    </source>
</evidence>
<gene>
    <name evidence="9" type="ORF">K489DRAFT_193524</name>
</gene>